<name>A0A4R3YAX0_9PROT</name>
<evidence type="ECO:0008006" key="11">
    <source>
        <dbReference type="Google" id="ProtNLM"/>
    </source>
</evidence>
<evidence type="ECO:0000256" key="6">
    <source>
        <dbReference type="ARBA" id="ARBA00022989"/>
    </source>
</evidence>
<dbReference type="PANTHER" id="PTHR36838:SF1">
    <property type="entry name" value="SLR1864 PROTEIN"/>
    <property type="match status" value="1"/>
</dbReference>
<evidence type="ECO:0000313" key="9">
    <source>
        <dbReference type="EMBL" id="TCV89565.1"/>
    </source>
</evidence>
<feature type="transmembrane region" description="Helical" evidence="8">
    <location>
        <begin position="175"/>
        <end position="196"/>
    </location>
</feature>
<gene>
    <name evidence="9" type="ORF">EDC63_10283</name>
</gene>
<feature type="transmembrane region" description="Helical" evidence="8">
    <location>
        <begin position="269"/>
        <end position="290"/>
    </location>
</feature>
<keyword evidence="6 8" id="KW-1133">Transmembrane helix</keyword>
<dbReference type="Proteomes" id="UP000295367">
    <property type="component" value="Unassembled WGS sequence"/>
</dbReference>
<dbReference type="InterPro" id="IPR038770">
    <property type="entry name" value="Na+/solute_symporter_sf"/>
</dbReference>
<comment type="subcellular location">
    <subcellularLocation>
        <location evidence="1">Cell membrane</location>
        <topology evidence="1">Multi-pass membrane protein</topology>
    </subcellularLocation>
</comment>
<comment type="similarity">
    <text evidence="2">Belongs to the auxin efflux carrier (TC 2.A.69) family.</text>
</comment>
<dbReference type="GO" id="GO:0055085">
    <property type="term" value="P:transmembrane transport"/>
    <property type="evidence" value="ECO:0007669"/>
    <property type="project" value="InterPro"/>
</dbReference>
<sequence length="293" mass="31932">MLMRILSIIFPVFAIAAIGYAYGRYKRPDMTFANQLNMDLFVPALVFSALASKSFDLASHQNLAIGALVVVLGSGLLALPVAKWLKVDYKTFVPSMMFNNSGNMGIPLMVLAFGQEALAGAIILFIVEMALHFSLGTYILDHRTRFSHLLRMPMIIATLLGLIVSFANWEVPSMLSISIKMLGDIAIPLMLFSLGVRLNVVSLKDWRIGLWGAALCPISGLAIVWLIAPFLHLPPLQQSLLLIFGALPPAVLNYMVAEKYQQEPEKVASIVMLGNLGGLIAMPIALVLALQPV</sequence>
<keyword evidence="5 8" id="KW-0812">Transmembrane</keyword>
<evidence type="ECO:0000256" key="3">
    <source>
        <dbReference type="ARBA" id="ARBA00022448"/>
    </source>
</evidence>
<dbReference type="InterPro" id="IPR004776">
    <property type="entry name" value="Mem_transp_PIN-like"/>
</dbReference>
<dbReference type="Gene3D" id="1.20.1530.20">
    <property type="match status" value="1"/>
</dbReference>
<feature type="transmembrane region" description="Helical" evidence="8">
    <location>
        <begin position="240"/>
        <end position="257"/>
    </location>
</feature>
<evidence type="ECO:0000256" key="8">
    <source>
        <dbReference type="SAM" id="Phobius"/>
    </source>
</evidence>
<evidence type="ECO:0000256" key="4">
    <source>
        <dbReference type="ARBA" id="ARBA00022475"/>
    </source>
</evidence>
<evidence type="ECO:0000256" key="1">
    <source>
        <dbReference type="ARBA" id="ARBA00004651"/>
    </source>
</evidence>
<comment type="caution">
    <text evidence="9">The sequence shown here is derived from an EMBL/GenBank/DDBJ whole genome shotgun (WGS) entry which is preliminary data.</text>
</comment>
<keyword evidence="7 8" id="KW-0472">Membrane</keyword>
<dbReference type="PANTHER" id="PTHR36838">
    <property type="entry name" value="AUXIN EFFLUX CARRIER FAMILY PROTEIN"/>
    <property type="match status" value="1"/>
</dbReference>
<reference evidence="9 10" key="1">
    <citation type="submission" date="2019-03" db="EMBL/GenBank/DDBJ databases">
        <title>Genomic Encyclopedia of Type Strains, Phase IV (KMG-IV): sequencing the most valuable type-strain genomes for metagenomic binning, comparative biology and taxonomic classification.</title>
        <authorList>
            <person name="Goeker M."/>
        </authorList>
    </citation>
    <scope>NUCLEOTIDE SEQUENCE [LARGE SCALE GENOMIC DNA]</scope>
    <source>
        <strain evidence="9 10">DSM 100309</strain>
    </source>
</reference>
<evidence type="ECO:0000313" key="10">
    <source>
        <dbReference type="Proteomes" id="UP000295367"/>
    </source>
</evidence>
<dbReference type="AlphaFoldDB" id="A0A4R3YAX0"/>
<protein>
    <recommendedName>
        <fullName evidence="11">Permease</fullName>
    </recommendedName>
</protein>
<dbReference type="GO" id="GO:0005886">
    <property type="term" value="C:plasma membrane"/>
    <property type="evidence" value="ECO:0007669"/>
    <property type="project" value="UniProtKB-SubCell"/>
</dbReference>
<keyword evidence="3" id="KW-0813">Transport</keyword>
<accession>A0A4R3YAX0</accession>
<keyword evidence="10" id="KW-1185">Reference proteome</keyword>
<keyword evidence="4" id="KW-1003">Cell membrane</keyword>
<dbReference type="Pfam" id="PF03547">
    <property type="entry name" value="Mem_trans"/>
    <property type="match status" value="2"/>
</dbReference>
<organism evidence="9 10">
    <name type="scientific">Sulfurirhabdus autotrophica</name>
    <dbReference type="NCBI Taxonomy" id="1706046"/>
    <lineage>
        <taxon>Bacteria</taxon>
        <taxon>Pseudomonadati</taxon>
        <taxon>Pseudomonadota</taxon>
        <taxon>Betaproteobacteria</taxon>
        <taxon>Nitrosomonadales</taxon>
        <taxon>Sulfuricellaceae</taxon>
        <taxon>Sulfurirhabdus</taxon>
    </lineage>
</organism>
<dbReference type="EMBL" id="SMCO01000002">
    <property type="protein sequence ID" value="TCV89565.1"/>
    <property type="molecule type" value="Genomic_DNA"/>
</dbReference>
<evidence type="ECO:0000256" key="7">
    <source>
        <dbReference type="ARBA" id="ARBA00023136"/>
    </source>
</evidence>
<feature type="transmembrane region" description="Helical" evidence="8">
    <location>
        <begin position="63"/>
        <end position="85"/>
    </location>
</feature>
<feature type="transmembrane region" description="Helical" evidence="8">
    <location>
        <begin position="148"/>
        <end position="169"/>
    </location>
</feature>
<dbReference type="OrthoDB" id="3238001at2"/>
<evidence type="ECO:0000256" key="2">
    <source>
        <dbReference type="ARBA" id="ARBA00010145"/>
    </source>
</evidence>
<proteinExistence type="inferred from homology"/>
<feature type="transmembrane region" description="Helical" evidence="8">
    <location>
        <begin position="208"/>
        <end position="228"/>
    </location>
</feature>
<evidence type="ECO:0000256" key="5">
    <source>
        <dbReference type="ARBA" id="ARBA00022692"/>
    </source>
</evidence>